<name>A0A1B0D7Y6_PHLPP</name>
<dbReference type="GO" id="GO:0046949">
    <property type="term" value="P:fatty-acyl-CoA biosynthetic process"/>
    <property type="evidence" value="ECO:0007669"/>
    <property type="project" value="TreeGrafter"/>
</dbReference>
<dbReference type="AlphaFoldDB" id="A0A1B0D7Y6"/>
<feature type="domain" description="AMP-dependent synthetase/ligase" evidence="4">
    <location>
        <begin position="40"/>
        <end position="351"/>
    </location>
</feature>
<reference evidence="6" key="1">
    <citation type="submission" date="2022-08" db="UniProtKB">
        <authorList>
            <consortium name="EnsemblMetazoa"/>
        </authorList>
    </citation>
    <scope>IDENTIFICATION</scope>
    <source>
        <strain evidence="6">Israel</strain>
    </source>
</reference>
<dbReference type="GO" id="GO:0004467">
    <property type="term" value="F:long-chain fatty acid-CoA ligase activity"/>
    <property type="evidence" value="ECO:0007669"/>
    <property type="project" value="TreeGrafter"/>
</dbReference>
<dbReference type="SUPFAM" id="SSF56801">
    <property type="entry name" value="Acetyl-CoA synthetase-like"/>
    <property type="match status" value="1"/>
</dbReference>
<evidence type="ECO:0000256" key="3">
    <source>
        <dbReference type="ARBA" id="ARBA00023140"/>
    </source>
</evidence>
<evidence type="ECO:0000259" key="4">
    <source>
        <dbReference type="Pfam" id="PF00501"/>
    </source>
</evidence>
<comment type="subcellular location">
    <subcellularLocation>
        <location evidence="1">Peroxisome</location>
    </subcellularLocation>
</comment>
<dbReference type="InterPro" id="IPR025110">
    <property type="entry name" value="AMP-bd_C"/>
</dbReference>
<dbReference type="Pfam" id="PF13193">
    <property type="entry name" value="AMP-binding_C"/>
    <property type="match status" value="1"/>
</dbReference>
<organism evidence="6 7">
    <name type="scientific">Phlebotomus papatasi</name>
    <name type="common">Sandfly</name>
    <dbReference type="NCBI Taxonomy" id="29031"/>
    <lineage>
        <taxon>Eukaryota</taxon>
        <taxon>Metazoa</taxon>
        <taxon>Ecdysozoa</taxon>
        <taxon>Arthropoda</taxon>
        <taxon>Hexapoda</taxon>
        <taxon>Insecta</taxon>
        <taxon>Pterygota</taxon>
        <taxon>Neoptera</taxon>
        <taxon>Endopterygota</taxon>
        <taxon>Diptera</taxon>
        <taxon>Nematocera</taxon>
        <taxon>Psychodoidea</taxon>
        <taxon>Psychodidae</taxon>
        <taxon>Phlebotomus</taxon>
        <taxon>Phlebotomus</taxon>
    </lineage>
</organism>
<keyword evidence="7" id="KW-1185">Reference proteome</keyword>
<proteinExistence type="inferred from homology"/>
<dbReference type="VEuPathDB" id="VectorBase:PPAI003659"/>
<dbReference type="InterPro" id="IPR045851">
    <property type="entry name" value="AMP-bd_C_sf"/>
</dbReference>
<dbReference type="PROSITE" id="PS00455">
    <property type="entry name" value="AMP_BINDING"/>
    <property type="match status" value="1"/>
</dbReference>
<dbReference type="Gene3D" id="3.30.300.30">
    <property type="match status" value="1"/>
</dbReference>
<dbReference type="InterPro" id="IPR042099">
    <property type="entry name" value="ANL_N_sf"/>
</dbReference>
<accession>A0A1B0D7Y6</accession>
<evidence type="ECO:0000256" key="1">
    <source>
        <dbReference type="ARBA" id="ARBA00004275"/>
    </source>
</evidence>
<dbReference type="VEuPathDB" id="VectorBase:PPAPM1_000486"/>
<dbReference type="Proteomes" id="UP000092462">
    <property type="component" value="Unassembled WGS sequence"/>
</dbReference>
<sequence length="550" mass="61284">MISTRYDSAKKYWCGNEDPSPMFHENVTVARAVLYLLKLNPDKACQISADDGSQRTNGEIYEDTFKIALNMQKNGCSKGDVIGFVCKNSHQLTPAILACLYLGAPINALDVAFTKDEIINMFRTTKPKFVFCDDDVARTVQRSLLELESRATIIVIGQRVANFAHIDDFLDDKGSQMEIMSLIMNPPEVDKNSCAAILCSSGTTGPAKGVALSHMTLQLQFCRPVMTLFIEQNDKVFSFSSLYWLSGYTMMFMSFFLGVTRIITTKPFSPEYAIKIIKDYDVALLFLPPAQTSLLVNSPAFEKDSLANVKSYMCGGSLVTQELAMKVRQYVTNGLFTVGYGCTESGGISAQMMPSAKGIKLVLENQGRFALKAVHSSWYEPSKVSGLTCGKYLIFKFLFRDTIIIRKATKEVLDKDGWIHTGDIGHFEEDGQLYITGRNKEMFKYSNYQIAPSELEEILETHSGVLQAVVVGIPDPTYTDLPAAVIVRKNGSTVTEEELMKFVEGKVMDYKKLRGGVYFVNEVPMTPSGKIRKMKVRELAISLFKAKSNL</sequence>
<evidence type="ECO:0000313" key="6">
    <source>
        <dbReference type="EnsemblMetazoa" id="PPAI003659-PA"/>
    </source>
</evidence>
<evidence type="ECO:0000259" key="5">
    <source>
        <dbReference type="Pfam" id="PF13193"/>
    </source>
</evidence>
<dbReference type="InterPro" id="IPR000873">
    <property type="entry name" value="AMP-dep_synth/lig_dom"/>
</dbReference>
<dbReference type="PANTHER" id="PTHR24096">
    <property type="entry name" value="LONG-CHAIN-FATTY-ACID--COA LIGASE"/>
    <property type="match status" value="1"/>
</dbReference>
<dbReference type="Gene3D" id="3.40.50.12780">
    <property type="entry name" value="N-terminal domain of ligase-like"/>
    <property type="match status" value="1"/>
</dbReference>
<dbReference type="FunFam" id="3.40.50.12780:FF:000025">
    <property type="entry name" value="luciferin 4-monooxygenase"/>
    <property type="match status" value="1"/>
</dbReference>
<evidence type="ECO:0000313" key="7">
    <source>
        <dbReference type="Proteomes" id="UP000092462"/>
    </source>
</evidence>
<dbReference type="GO" id="GO:0005777">
    <property type="term" value="C:peroxisome"/>
    <property type="evidence" value="ECO:0007669"/>
    <property type="project" value="UniProtKB-SubCell"/>
</dbReference>
<dbReference type="PANTHER" id="PTHR24096:SF353">
    <property type="entry name" value="GH16244P-RELATED"/>
    <property type="match status" value="1"/>
</dbReference>
<dbReference type="Pfam" id="PF00501">
    <property type="entry name" value="AMP-binding"/>
    <property type="match status" value="1"/>
</dbReference>
<dbReference type="InterPro" id="IPR020845">
    <property type="entry name" value="AMP-binding_CS"/>
</dbReference>
<protein>
    <submittedName>
        <fullName evidence="6">Uncharacterized protein</fullName>
    </submittedName>
</protein>
<dbReference type="EMBL" id="AJVK01034055">
    <property type="status" value="NOT_ANNOTATED_CDS"/>
    <property type="molecule type" value="Genomic_DNA"/>
</dbReference>
<dbReference type="FunFam" id="3.30.300.30:FF:000007">
    <property type="entry name" value="4-coumarate--CoA ligase 2"/>
    <property type="match status" value="1"/>
</dbReference>
<dbReference type="EnsemblMetazoa" id="PPAI003659-RA">
    <property type="protein sequence ID" value="PPAI003659-PA"/>
    <property type="gene ID" value="PPAI003659"/>
</dbReference>
<evidence type="ECO:0000256" key="2">
    <source>
        <dbReference type="ARBA" id="ARBA00006432"/>
    </source>
</evidence>
<comment type="similarity">
    <text evidence="2">Belongs to the ATP-dependent AMP-binding enzyme family.</text>
</comment>
<keyword evidence="3" id="KW-0576">Peroxisome</keyword>
<feature type="domain" description="AMP-binding enzyme C-terminal" evidence="5">
    <location>
        <begin position="454"/>
        <end position="530"/>
    </location>
</feature>